<dbReference type="InterPro" id="IPR036390">
    <property type="entry name" value="WH_DNA-bd_sf"/>
</dbReference>
<keyword evidence="3" id="KW-0238">DNA-binding</keyword>
<name>A0ABU7TP50_9HYPH</name>
<evidence type="ECO:0000256" key="4">
    <source>
        <dbReference type="ARBA" id="ARBA00023163"/>
    </source>
</evidence>
<dbReference type="Gene3D" id="1.10.10.10">
    <property type="entry name" value="Winged helix-like DNA-binding domain superfamily/Winged helix DNA-binding domain"/>
    <property type="match status" value="1"/>
</dbReference>
<dbReference type="Pfam" id="PF03466">
    <property type="entry name" value="LysR_substrate"/>
    <property type="match status" value="1"/>
</dbReference>
<sequence length="308" mass="33533">MRPRTPPLATLRLFEAAGRHLSFARAATELNLTPSAVSHGIVGLEKALGVRLFVREPGRLVLTREGAEYLTYVSEALSLILIGTRRLPTPRSGKTLAISCAPTLATQWLLPRLPAFRSRHPQIAIRIDTSHRQVGFPIDGFDVALRLGRLPPPRQHSIRLFEDWLLPVCSPAYREAVTGPDGTVDVRRATTIHVTSATEDWQAWGDATGTDERSSADTLHVDTFALSLRAAGAGLGIALGRGALMDRELRDGTLVGVGHAVPAATSHWLVSAAGDDDRQEPEQFRVWLLAEASRFAAEQRERFPPGSA</sequence>
<dbReference type="PROSITE" id="PS50931">
    <property type="entry name" value="HTH_LYSR"/>
    <property type="match status" value="1"/>
</dbReference>
<dbReference type="Pfam" id="PF00126">
    <property type="entry name" value="HTH_1"/>
    <property type="match status" value="1"/>
</dbReference>
<comment type="caution">
    <text evidence="6">The sequence shown here is derived from an EMBL/GenBank/DDBJ whole genome shotgun (WGS) entry which is preliminary data.</text>
</comment>
<comment type="similarity">
    <text evidence="1">Belongs to the LysR transcriptional regulatory family.</text>
</comment>
<evidence type="ECO:0000256" key="3">
    <source>
        <dbReference type="ARBA" id="ARBA00023125"/>
    </source>
</evidence>
<dbReference type="InterPro" id="IPR005119">
    <property type="entry name" value="LysR_subst-bd"/>
</dbReference>
<dbReference type="SUPFAM" id="SSF53850">
    <property type="entry name" value="Periplasmic binding protein-like II"/>
    <property type="match status" value="1"/>
</dbReference>
<keyword evidence="4" id="KW-0804">Transcription</keyword>
<dbReference type="InterPro" id="IPR058163">
    <property type="entry name" value="LysR-type_TF_proteobact-type"/>
</dbReference>
<dbReference type="CDD" id="cd08432">
    <property type="entry name" value="PBP2_GcdR_TrpI_HvrB_AmpR_like"/>
    <property type="match status" value="1"/>
</dbReference>
<dbReference type="Gene3D" id="3.40.190.10">
    <property type="entry name" value="Periplasmic binding protein-like II"/>
    <property type="match status" value="2"/>
</dbReference>
<dbReference type="EMBL" id="MLCA01000007">
    <property type="protein sequence ID" value="MEE7491588.1"/>
    <property type="molecule type" value="Genomic_DNA"/>
</dbReference>
<gene>
    <name evidence="6" type="ORF">MOTC310_14385</name>
</gene>
<evidence type="ECO:0000256" key="2">
    <source>
        <dbReference type="ARBA" id="ARBA00023015"/>
    </source>
</evidence>
<dbReference type="InterPro" id="IPR036388">
    <property type="entry name" value="WH-like_DNA-bd_sf"/>
</dbReference>
<dbReference type="PANTHER" id="PTHR30537">
    <property type="entry name" value="HTH-TYPE TRANSCRIPTIONAL REGULATOR"/>
    <property type="match status" value="1"/>
</dbReference>
<dbReference type="PRINTS" id="PR00039">
    <property type="entry name" value="HTHLYSR"/>
</dbReference>
<keyword evidence="7" id="KW-1185">Reference proteome</keyword>
<feature type="domain" description="HTH lysR-type" evidence="5">
    <location>
        <begin position="6"/>
        <end position="63"/>
    </location>
</feature>
<evidence type="ECO:0000313" key="7">
    <source>
        <dbReference type="Proteomes" id="UP001355206"/>
    </source>
</evidence>
<accession>A0ABU7TP50</accession>
<evidence type="ECO:0000313" key="6">
    <source>
        <dbReference type="EMBL" id="MEE7491588.1"/>
    </source>
</evidence>
<dbReference type="SUPFAM" id="SSF46785">
    <property type="entry name" value="Winged helix' DNA-binding domain"/>
    <property type="match status" value="1"/>
</dbReference>
<dbReference type="PANTHER" id="PTHR30537:SF74">
    <property type="entry name" value="HTH-TYPE TRANSCRIPTIONAL REGULATOR TRPI"/>
    <property type="match status" value="1"/>
</dbReference>
<evidence type="ECO:0000259" key="5">
    <source>
        <dbReference type="PROSITE" id="PS50931"/>
    </source>
</evidence>
<reference evidence="6 7" key="1">
    <citation type="journal article" date="2012" name="Genet. Mol. Biol.">
        <title>Analysis of 16S rRNA and mxaF genes revealing insights into Methylobacterium niche-specific plant association.</title>
        <authorList>
            <person name="Dourado M.N."/>
            <person name="Andreote F.D."/>
            <person name="Dini-Andreote F."/>
            <person name="Conti R."/>
            <person name="Araujo J.M."/>
            <person name="Araujo W.L."/>
        </authorList>
    </citation>
    <scope>NUCLEOTIDE SEQUENCE [LARGE SCALE GENOMIC DNA]</scope>
    <source>
        <strain evidence="6 7">TC3-10</strain>
    </source>
</reference>
<protein>
    <submittedName>
        <fullName evidence="6">Transcriptional regulator</fullName>
    </submittedName>
</protein>
<dbReference type="InterPro" id="IPR000847">
    <property type="entry name" value="LysR_HTH_N"/>
</dbReference>
<proteinExistence type="inferred from homology"/>
<dbReference type="Proteomes" id="UP001355206">
    <property type="component" value="Unassembled WGS sequence"/>
</dbReference>
<keyword evidence="2" id="KW-0805">Transcription regulation</keyword>
<evidence type="ECO:0000256" key="1">
    <source>
        <dbReference type="ARBA" id="ARBA00009437"/>
    </source>
</evidence>
<organism evidence="6 7">
    <name type="scientific">Methylobacterium oryzae</name>
    <dbReference type="NCBI Taxonomy" id="334852"/>
    <lineage>
        <taxon>Bacteria</taxon>
        <taxon>Pseudomonadati</taxon>
        <taxon>Pseudomonadota</taxon>
        <taxon>Alphaproteobacteria</taxon>
        <taxon>Hyphomicrobiales</taxon>
        <taxon>Methylobacteriaceae</taxon>
        <taxon>Methylobacterium</taxon>
    </lineage>
</organism>
<dbReference type="RefSeq" id="WP_331302271.1">
    <property type="nucleotide sequence ID" value="NZ_MLCA01000007.1"/>
</dbReference>